<organism evidence="1 2">
    <name type="scientific">Maridesulfovibrio salexigens (strain ATCC 14822 / DSM 2638 / NCIMB 8403 / VKM B-1763)</name>
    <name type="common">Desulfovibrio salexigens</name>
    <dbReference type="NCBI Taxonomy" id="526222"/>
    <lineage>
        <taxon>Bacteria</taxon>
        <taxon>Pseudomonadati</taxon>
        <taxon>Thermodesulfobacteriota</taxon>
        <taxon>Desulfovibrionia</taxon>
        <taxon>Desulfovibrionales</taxon>
        <taxon>Desulfovibrionaceae</taxon>
        <taxon>Maridesulfovibrio</taxon>
    </lineage>
</organism>
<dbReference type="eggNOG" id="ENOG5032E1P">
    <property type="taxonomic scope" value="Bacteria"/>
</dbReference>
<dbReference type="STRING" id="526222.Desal_0119"/>
<dbReference type="HOGENOM" id="CLU_2449740_0_0_7"/>
<reference evidence="1 2" key="1">
    <citation type="submission" date="2009-06" db="EMBL/GenBank/DDBJ databases">
        <title>Complete sequence of Desulfovibrio salexigens DSM 2638.</title>
        <authorList>
            <consortium name="US DOE Joint Genome Institute"/>
            <person name="Lucas S."/>
            <person name="Copeland A."/>
            <person name="Lapidus A."/>
            <person name="Glavina del Rio T."/>
            <person name="Tice H."/>
            <person name="Bruce D."/>
            <person name="Goodwin L."/>
            <person name="Pitluck S."/>
            <person name="Munk A.C."/>
            <person name="Brettin T."/>
            <person name="Detter J.C."/>
            <person name="Han C."/>
            <person name="Tapia R."/>
            <person name="Larimer F."/>
            <person name="Land M."/>
            <person name="Hauser L."/>
            <person name="Kyrpides N."/>
            <person name="Anderson I."/>
            <person name="Wall J.D."/>
            <person name="Arkin A.P."/>
            <person name="Dehal P."/>
            <person name="Chivian D."/>
            <person name="Giles B."/>
            <person name="Hazen T.C."/>
        </authorList>
    </citation>
    <scope>NUCLEOTIDE SEQUENCE [LARGE SCALE GENOMIC DNA]</scope>
    <source>
        <strain evidence="2">ATCC 14822 / DSM 2638 / NCIMB 8403 / VKM B-1763</strain>
    </source>
</reference>
<dbReference type="AlphaFoldDB" id="C6BVH6"/>
<protein>
    <submittedName>
        <fullName evidence="1">Uncharacterized protein</fullName>
    </submittedName>
</protein>
<dbReference type="EMBL" id="CP001649">
    <property type="protein sequence ID" value="ACS78190.1"/>
    <property type="molecule type" value="Genomic_DNA"/>
</dbReference>
<sequence length="89" mass="9658">MAVSIFDLGLSVEANSLFLLIEGMLGSKIDPDRNCKAVAGSVTIEGCLAKWNGEENDFLVAMKELIDAGILTETDSELRVSAPENWKKK</sequence>
<keyword evidence="2" id="KW-1185">Reference proteome</keyword>
<dbReference type="OrthoDB" id="5472103at2"/>
<accession>C6BVH6</accession>
<dbReference type="Proteomes" id="UP000002601">
    <property type="component" value="Chromosome"/>
</dbReference>
<dbReference type="RefSeq" id="WP_012765716.1">
    <property type="nucleotide sequence ID" value="NC_012881.1"/>
</dbReference>
<proteinExistence type="predicted"/>
<evidence type="ECO:0000313" key="1">
    <source>
        <dbReference type="EMBL" id="ACS78190.1"/>
    </source>
</evidence>
<gene>
    <name evidence="1" type="ordered locus">Desal_0119</name>
</gene>
<dbReference type="KEGG" id="dsa:Desal_0119"/>
<name>C6BVH6_MARSD</name>
<evidence type="ECO:0000313" key="2">
    <source>
        <dbReference type="Proteomes" id="UP000002601"/>
    </source>
</evidence>